<evidence type="ECO:0000313" key="1">
    <source>
        <dbReference type="EMBL" id="EET59865.1"/>
    </source>
</evidence>
<proteinExistence type="predicted"/>
<dbReference type="AlphaFoldDB" id="C6LHX5"/>
<organism evidence="1 2">
    <name type="scientific">Marvinbryantia formatexigens DSM 14469</name>
    <dbReference type="NCBI Taxonomy" id="478749"/>
    <lineage>
        <taxon>Bacteria</taxon>
        <taxon>Bacillati</taxon>
        <taxon>Bacillota</taxon>
        <taxon>Clostridia</taxon>
        <taxon>Lachnospirales</taxon>
        <taxon>Lachnospiraceae</taxon>
        <taxon>Marvinbryantia</taxon>
    </lineage>
</organism>
<sequence length="67" mass="7708">MIPEQNQMGYKSQDTHYGTRCFAKSCVKIFYTRSTMTAAFISDKIIRGCISLKIAEMEFSKEGVRFL</sequence>
<comment type="caution">
    <text evidence="1">The sequence shown here is derived from an EMBL/GenBank/DDBJ whole genome shotgun (WGS) entry which is preliminary data.</text>
</comment>
<keyword evidence="2" id="KW-1185">Reference proteome</keyword>
<name>C6LHX5_9FIRM</name>
<dbReference type="Proteomes" id="UP000005561">
    <property type="component" value="Unassembled WGS sequence"/>
</dbReference>
<gene>
    <name evidence="1" type="ORF">BRYFOR_08239</name>
</gene>
<protein>
    <submittedName>
        <fullName evidence="1">Uncharacterized protein</fullName>
    </submittedName>
</protein>
<dbReference type="EMBL" id="ACCL02000015">
    <property type="protein sequence ID" value="EET59865.1"/>
    <property type="molecule type" value="Genomic_DNA"/>
</dbReference>
<accession>C6LHX5</accession>
<evidence type="ECO:0000313" key="2">
    <source>
        <dbReference type="Proteomes" id="UP000005561"/>
    </source>
</evidence>
<reference evidence="1" key="1">
    <citation type="submission" date="2009-07" db="EMBL/GenBank/DDBJ databases">
        <authorList>
            <person name="Weinstock G."/>
            <person name="Sodergren E."/>
            <person name="Clifton S."/>
            <person name="Fulton L."/>
            <person name="Fulton B."/>
            <person name="Courtney L."/>
            <person name="Fronick C."/>
            <person name="Harrison M."/>
            <person name="Strong C."/>
            <person name="Farmer C."/>
            <person name="Delahaunty K."/>
            <person name="Markovic C."/>
            <person name="Hall O."/>
            <person name="Minx P."/>
            <person name="Tomlinson C."/>
            <person name="Mitreva M."/>
            <person name="Nelson J."/>
            <person name="Hou S."/>
            <person name="Wollam A."/>
            <person name="Pepin K.H."/>
            <person name="Johnson M."/>
            <person name="Bhonagiri V."/>
            <person name="Nash W.E."/>
            <person name="Warren W."/>
            <person name="Chinwalla A."/>
            <person name="Mardis E.R."/>
            <person name="Wilson R.K."/>
        </authorList>
    </citation>
    <scope>NUCLEOTIDE SEQUENCE [LARGE SCALE GENOMIC DNA]</scope>
    <source>
        <strain evidence="1">DSM 14469</strain>
    </source>
</reference>